<dbReference type="AlphaFoldDB" id="A0A433ZW70"/>
<name>A0A433ZW70_MORMO</name>
<keyword evidence="1" id="KW-1133">Transmembrane helix</keyword>
<evidence type="ECO:0000313" key="2">
    <source>
        <dbReference type="EMBL" id="RUT66357.1"/>
    </source>
</evidence>
<feature type="transmembrane region" description="Helical" evidence="1">
    <location>
        <begin position="117"/>
        <end position="139"/>
    </location>
</feature>
<keyword evidence="1" id="KW-0812">Transmembrane</keyword>
<comment type="caution">
    <text evidence="2">The sequence shown here is derived from an EMBL/GenBank/DDBJ whole genome shotgun (WGS) entry which is preliminary data.</text>
</comment>
<evidence type="ECO:0000256" key="1">
    <source>
        <dbReference type="SAM" id="Phobius"/>
    </source>
</evidence>
<organism evidence="2 3">
    <name type="scientific">Morganella morganii</name>
    <name type="common">Proteus morganii</name>
    <dbReference type="NCBI Taxonomy" id="582"/>
    <lineage>
        <taxon>Bacteria</taxon>
        <taxon>Pseudomonadati</taxon>
        <taxon>Pseudomonadota</taxon>
        <taxon>Gammaproteobacteria</taxon>
        <taxon>Enterobacterales</taxon>
        <taxon>Morganellaceae</taxon>
        <taxon>Morganella</taxon>
    </lineage>
</organism>
<sequence length="165" mass="17900">MKKMPTVVVLFILTLCNAVGFGVLHIAKNTILAGVAFSGNLSNLGSALVTYSTAMMALVVAMVVVLFGINNTRLKNFKESGYIHATYLLYMATFVELGVTITFSLLCMSNINTVPVASYSLTFALITFLLICVLALQLIGLKRQEQAETEESQRMAAAMLSQFSK</sequence>
<reference evidence="2 3" key="1">
    <citation type="submission" date="2017-08" db="EMBL/GenBank/DDBJ databases">
        <title>Draft genome sequence of pheromone producing symbiont Morganella morganii, of the female New Zealand grass grub Costelytra giveni.</title>
        <authorList>
            <person name="Laugraud A."/>
            <person name="Young S.D."/>
            <person name="Hurst M.H."/>
        </authorList>
    </citation>
    <scope>NUCLEOTIDE SEQUENCE [LARGE SCALE GENOMIC DNA]</scope>
    <source>
        <strain evidence="2 3">MMsCG</strain>
    </source>
</reference>
<dbReference type="OrthoDB" id="9967557at2"/>
<feature type="transmembrane region" description="Helical" evidence="1">
    <location>
        <begin position="44"/>
        <end position="67"/>
    </location>
</feature>
<dbReference type="Pfam" id="PF15968">
    <property type="entry name" value="RexB"/>
    <property type="match status" value="1"/>
</dbReference>
<gene>
    <name evidence="2" type="ORF">CKG00_08085</name>
</gene>
<accession>A0A433ZW70</accession>
<evidence type="ECO:0000313" key="3">
    <source>
        <dbReference type="Proteomes" id="UP000286908"/>
    </source>
</evidence>
<proteinExistence type="predicted"/>
<keyword evidence="1" id="KW-0472">Membrane</keyword>
<dbReference type="EMBL" id="NRQY01000001">
    <property type="protein sequence ID" value="RUT66357.1"/>
    <property type="molecule type" value="Genomic_DNA"/>
</dbReference>
<dbReference type="Proteomes" id="UP000286908">
    <property type="component" value="Unassembled WGS sequence"/>
</dbReference>
<dbReference type="InterPro" id="IPR031892">
    <property type="entry name" value="RexB"/>
</dbReference>
<protein>
    <submittedName>
        <fullName evidence="2">Uncharacterized protein</fullName>
    </submittedName>
</protein>
<feature type="transmembrane region" description="Helical" evidence="1">
    <location>
        <begin position="87"/>
        <end position="111"/>
    </location>
</feature>